<evidence type="ECO:0000313" key="8">
    <source>
        <dbReference type="Proteomes" id="UP000664288"/>
    </source>
</evidence>
<dbReference type="EMBL" id="JAFMPY010000001">
    <property type="protein sequence ID" value="MBO0902170.1"/>
    <property type="molecule type" value="Genomic_DNA"/>
</dbReference>
<dbReference type="RefSeq" id="WP_207348815.1">
    <property type="nucleotide sequence ID" value="NZ_JAFMPY010000001.1"/>
</dbReference>
<dbReference type="SUPFAM" id="SSF46785">
    <property type="entry name" value="Winged helix' DNA-binding domain"/>
    <property type="match status" value="1"/>
</dbReference>
<evidence type="ECO:0000256" key="2">
    <source>
        <dbReference type="ARBA" id="ARBA00023015"/>
    </source>
</evidence>
<evidence type="ECO:0000259" key="6">
    <source>
        <dbReference type="PROSITE" id="PS50931"/>
    </source>
</evidence>
<evidence type="ECO:0000256" key="5">
    <source>
        <dbReference type="ARBA" id="ARBA00023163"/>
    </source>
</evidence>
<dbReference type="InterPro" id="IPR036390">
    <property type="entry name" value="WH_DNA-bd_sf"/>
</dbReference>
<evidence type="ECO:0000256" key="3">
    <source>
        <dbReference type="ARBA" id="ARBA00023125"/>
    </source>
</evidence>
<sequence length="317" mass="34431">MDSRQLAYFRRTVESGSMSAAASVLGIAQPSLSQQIRNLETGLGVALLLRTARGVVPTEAGQILYDHACRIAGLLAAAEAEVRAVGSEPTGRVEFGMPASVSMALSIPLAETIRVEMPSVQFCAIEAMSGHIKELVTKGDIDLALLYDQEAIGDCTSDLVLTEDLWFYSAPDAWPLPTPPGQPVPLGAVTRLDLVLPSRRHGLRTLIDRITRQERLRTRIVTEMDSLQQIKALVARGSCQTILSQAAVHDLVEIGRLAGSPIVEPRIRRPVYVVRSTGRRATAATQAIEAYCREVIRDLVRRGIWQAEFPSGRGESA</sequence>
<dbReference type="InterPro" id="IPR036388">
    <property type="entry name" value="WH-like_DNA-bd_sf"/>
</dbReference>
<dbReference type="PANTHER" id="PTHR30293:SF0">
    <property type="entry name" value="NITROGEN ASSIMILATION REGULATORY PROTEIN NAC"/>
    <property type="match status" value="1"/>
</dbReference>
<keyword evidence="8" id="KW-1185">Reference proteome</keyword>
<evidence type="ECO:0000256" key="1">
    <source>
        <dbReference type="ARBA" id="ARBA00009437"/>
    </source>
</evidence>
<accession>A0ABS3IZ31</accession>
<protein>
    <submittedName>
        <fullName evidence="7">LysR family transcriptional regulator</fullName>
    </submittedName>
</protein>
<comment type="similarity">
    <text evidence="1">Belongs to the LysR transcriptional regulatory family.</text>
</comment>
<keyword evidence="5" id="KW-0804">Transcription</keyword>
<dbReference type="PROSITE" id="PS50931">
    <property type="entry name" value="HTH_LYSR"/>
    <property type="match status" value="1"/>
</dbReference>
<name>A0ABS3IZ31_9HYPH</name>
<gene>
    <name evidence="7" type="ORF">J1C47_00825</name>
</gene>
<dbReference type="SUPFAM" id="SSF53850">
    <property type="entry name" value="Periplasmic binding protein-like II"/>
    <property type="match status" value="1"/>
</dbReference>
<dbReference type="InterPro" id="IPR000847">
    <property type="entry name" value="LysR_HTH_N"/>
</dbReference>
<dbReference type="Proteomes" id="UP000664288">
    <property type="component" value="Unassembled WGS sequence"/>
</dbReference>
<keyword evidence="3" id="KW-0238">DNA-binding</keyword>
<keyword evidence="4" id="KW-0010">Activator</keyword>
<comment type="caution">
    <text evidence="7">The sequence shown here is derived from an EMBL/GenBank/DDBJ whole genome shotgun (WGS) entry which is preliminary data.</text>
</comment>
<dbReference type="Pfam" id="PF03466">
    <property type="entry name" value="LysR_substrate"/>
    <property type="match status" value="1"/>
</dbReference>
<dbReference type="InterPro" id="IPR005119">
    <property type="entry name" value="LysR_subst-bd"/>
</dbReference>
<organism evidence="7 8">
    <name type="scientific">Jiella sonneratiae</name>
    <dbReference type="NCBI Taxonomy" id="2816856"/>
    <lineage>
        <taxon>Bacteria</taxon>
        <taxon>Pseudomonadati</taxon>
        <taxon>Pseudomonadota</taxon>
        <taxon>Alphaproteobacteria</taxon>
        <taxon>Hyphomicrobiales</taxon>
        <taxon>Aurantimonadaceae</taxon>
        <taxon>Jiella</taxon>
    </lineage>
</organism>
<dbReference type="Pfam" id="PF00126">
    <property type="entry name" value="HTH_1"/>
    <property type="match status" value="1"/>
</dbReference>
<reference evidence="7 8" key="1">
    <citation type="submission" date="2021-03" db="EMBL/GenBank/DDBJ databases">
        <title>Whole genome sequence of Jiella sp. MQZ13P-4.</title>
        <authorList>
            <person name="Tuo L."/>
        </authorList>
    </citation>
    <scope>NUCLEOTIDE SEQUENCE [LARGE SCALE GENOMIC DNA]</scope>
    <source>
        <strain evidence="7 8">MQZ13P-4</strain>
    </source>
</reference>
<dbReference type="PANTHER" id="PTHR30293">
    <property type="entry name" value="TRANSCRIPTIONAL REGULATORY PROTEIN NAC-RELATED"/>
    <property type="match status" value="1"/>
</dbReference>
<proteinExistence type="inferred from homology"/>
<keyword evidence="2" id="KW-0805">Transcription regulation</keyword>
<evidence type="ECO:0000256" key="4">
    <source>
        <dbReference type="ARBA" id="ARBA00023159"/>
    </source>
</evidence>
<evidence type="ECO:0000313" key="7">
    <source>
        <dbReference type="EMBL" id="MBO0902170.1"/>
    </source>
</evidence>
<dbReference type="PRINTS" id="PR00039">
    <property type="entry name" value="HTHLYSR"/>
</dbReference>
<dbReference type="Gene3D" id="3.40.190.290">
    <property type="match status" value="1"/>
</dbReference>
<feature type="domain" description="HTH lysR-type" evidence="6">
    <location>
        <begin position="1"/>
        <end position="58"/>
    </location>
</feature>
<dbReference type="Gene3D" id="1.10.10.10">
    <property type="entry name" value="Winged helix-like DNA-binding domain superfamily/Winged helix DNA-binding domain"/>
    <property type="match status" value="1"/>
</dbReference>